<dbReference type="InterPro" id="IPR050936">
    <property type="entry name" value="AP-1-like"/>
</dbReference>
<dbReference type="Gene3D" id="1.20.5.170">
    <property type="match status" value="1"/>
</dbReference>
<dbReference type="OrthoDB" id="2285533at2759"/>
<feature type="region of interest" description="Disordered" evidence="3">
    <location>
        <begin position="1"/>
        <end position="91"/>
    </location>
</feature>
<dbReference type="PROSITE" id="PS00036">
    <property type="entry name" value="BZIP_BASIC"/>
    <property type="match status" value="1"/>
</dbReference>
<dbReference type="CDD" id="cd14688">
    <property type="entry name" value="bZIP_YAP"/>
    <property type="match status" value="1"/>
</dbReference>
<evidence type="ECO:0000313" key="5">
    <source>
        <dbReference type="EMBL" id="KFH49041.1"/>
    </source>
</evidence>
<dbReference type="GO" id="GO:0000976">
    <property type="term" value="F:transcription cis-regulatory region binding"/>
    <property type="evidence" value="ECO:0007669"/>
    <property type="project" value="InterPro"/>
</dbReference>
<gene>
    <name evidence="5" type="ORF">ACRE_000580</name>
</gene>
<evidence type="ECO:0000259" key="4">
    <source>
        <dbReference type="PROSITE" id="PS00036"/>
    </source>
</evidence>
<feature type="compositionally biased region" description="Polar residues" evidence="3">
    <location>
        <begin position="223"/>
        <end position="234"/>
    </location>
</feature>
<feature type="region of interest" description="Disordered" evidence="3">
    <location>
        <begin position="184"/>
        <end position="291"/>
    </location>
</feature>
<keyword evidence="2" id="KW-0539">Nucleus</keyword>
<dbReference type="SMART" id="SM00338">
    <property type="entry name" value="BRLZ"/>
    <property type="match status" value="1"/>
</dbReference>
<feature type="domain" description="BZIP" evidence="4">
    <location>
        <begin position="80"/>
        <end position="94"/>
    </location>
</feature>
<dbReference type="InterPro" id="IPR046347">
    <property type="entry name" value="bZIP_sf"/>
</dbReference>
<evidence type="ECO:0000256" key="2">
    <source>
        <dbReference type="ARBA" id="ARBA00023242"/>
    </source>
</evidence>
<evidence type="ECO:0000256" key="1">
    <source>
        <dbReference type="ARBA" id="ARBA00004123"/>
    </source>
</evidence>
<proteinExistence type="predicted"/>
<dbReference type="Proteomes" id="UP000029964">
    <property type="component" value="Unassembled WGS sequence"/>
</dbReference>
<evidence type="ECO:0000256" key="3">
    <source>
        <dbReference type="SAM" id="MobiDB-lite"/>
    </source>
</evidence>
<dbReference type="AlphaFoldDB" id="A0A086TI59"/>
<dbReference type="PANTHER" id="PTHR40621:SF9">
    <property type="entry name" value="MEAB PROTEIN"/>
    <property type="match status" value="1"/>
</dbReference>
<feature type="compositionally biased region" description="Low complexity" evidence="3">
    <location>
        <begin position="42"/>
        <end position="56"/>
    </location>
</feature>
<evidence type="ECO:0000313" key="6">
    <source>
        <dbReference type="Proteomes" id="UP000029964"/>
    </source>
</evidence>
<sequence length="401" mass="43565">MADKMSIDNKPNPPPPDNRHQHHDDSDESIGSSPVGELDHGSSAPANNNPAAAANSTSQDGQQPKRKGGRKPIYATSEERKQRNRQAQAAFRERRTEYIKQLEETIRVHESNLHNLQTAHRTAADECLMLRYKNSLLERILLEKGIDVHAELRAKTGSPNLGPTHMPQNIVQPPPPIQRALINRHHQSRRSNSSIAPKSEPGATLPPPPAVTASPKSRPTPPSHSNSPTGTGSAFSPAPSDNMPMRGSVGGMAGQQMHPMSGRQQARPQPPPPASGGRQQQANSGASFYPTPAFQNHIEQLEQEYDAQADMVDDSELDTPSGPGPYPAFPNEGPHILSPSSNGPGQHTSQQTETPHHGQTTGQGYPSMTSLLEQQDWDPFGLSASMAFPTQHYQLDQANMR</sequence>
<protein>
    <recommendedName>
        <fullName evidence="4">BZIP domain-containing protein</fullName>
    </recommendedName>
</protein>
<reference evidence="6" key="1">
    <citation type="journal article" date="2014" name="Genome Announc.">
        <title>Genome sequence and annotation of Acremonium chrysogenum, producer of the beta-lactam antibiotic cephalosporin C.</title>
        <authorList>
            <person name="Terfehr D."/>
            <person name="Dahlmann T.A."/>
            <person name="Specht T."/>
            <person name="Zadra I."/>
            <person name="Kuernsteiner H."/>
            <person name="Kueck U."/>
        </authorList>
    </citation>
    <scope>NUCLEOTIDE SEQUENCE [LARGE SCALE GENOMIC DNA]</scope>
    <source>
        <strain evidence="6">ATCC 11550 / CBS 779.69 / DSM 880 / IAM 14645 / JCM 23072 / IMI 49137</strain>
    </source>
</reference>
<dbReference type="GO" id="GO:0001228">
    <property type="term" value="F:DNA-binding transcription activator activity, RNA polymerase II-specific"/>
    <property type="evidence" value="ECO:0007669"/>
    <property type="project" value="TreeGrafter"/>
</dbReference>
<dbReference type="HOGENOM" id="CLU_035241_2_0_1"/>
<feature type="region of interest" description="Disordered" evidence="3">
    <location>
        <begin position="157"/>
        <end position="176"/>
    </location>
</feature>
<keyword evidence="6" id="KW-1185">Reference proteome</keyword>
<organism evidence="5 6">
    <name type="scientific">Hapsidospora chrysogenum (strain ATCC 11550 / CBS 779.69 / DSM 880 / IAM 14645 / JCM 23072 / IMI 49137)</name>
    <name type="common">Acremonium chrysogenum</name>
    <dbReference type="NCBI Taxonomy" id="857340"/>
    <lineage>
        <taxon>Eukaryota</taxon>
        <taxon>Fungi</taxon>
        <taxon>Dikarya</taxon>
        <taxon>Ascomycota</taxon>
        <taxon>Pezizomycotina</taxon>
        <taxon>Sordariomycetes</taxon>
        <taxon>Hypocreomycetidae</taxon>
        <taxon>Hypocreales</taxon>
        <taxon>Bionectriaceae</taxon>
        <taxon>Hapsidospora</taxon>
    </lineage>
</organism>
<feature type="compositionally biased region" description="Polar residues" evidence="3">
    <location>
        <begin position="338"/>
        <end position="373"/>
    </location>
</feature>
<feature type="region of interest" description="Disordered" evidence="3">
    <location>
        <begin position="313"/>
        <end position="373"/>
    </location>
</feature>
<dbReference type="EMBL" id="JPKY01000001">
    <property type="protein sequence ID" value="KFH49041.1"/>
    <property type="molecule type" value="Genomic_DNA"/>
</dbReference>
<dbReference type="InterPro" id="IPR004827">
    <property type="entry name" value="bZIP"/>
</dbReference>
<dbReference type="GO" id="GO:0090575">
    <property type="term" value="C:RNA polymerase II transcription regulator complex"/>
    <property type="evidence" value="ECO:0007669"/>
    <property type="project" value="TreeGrafter"/>
</dbReference>
<comment type="caution">
    <text evidence="5">The sequence shown here is derived from an EMBL/GenBank/DDBJ whole genome shotgun (WGS) entry which is preliminary data.</text>
</comment>
<dbReference type="SUPFAM" id="SSF57959">
    <property type="entry name" value="Leucine zipper domain"/>
    <property type="match status" value="1"/>
</dbReference>
<name>A0A086TI59_HAPC1</name>
<comment type="subcellular location">
    <subcellularLocation>
        <location evidence="1">Nucleus</location>
    </subcellularLocation>
</comment>
<dbReference type="STRING" id="857340.A0A086TI59"/>
<dbReference type="PANTHER" id="PTHR40621">
    <property type="entry name" value="TRANSCRIPTION FACTOR KAPC-RELATED"/>
    <property type="match status" value="1"/>
</dbReference>
<accession>A0A086TI59</accession>